<dbReference type="AlphaFoldDB" id="A0A1G1ZS24"/>
<keyword evidence="1" id="KW-0812">Transmembrane</keyword>
<feature type="transmembrane region" description="Helical" evidence="1">
    <location>
        <begin position="21"/>
        <end position="41"/>
    </location>
</feature>
<sequence length="109" mass="12619">MSPIFKTKILWRIYVIWFFRRVLPLVSAQILIIAFALKIFAKKVFLGKVLENAAVAADSSYWEFLKYLAYAFFSAHILIQIIIILILALGTLLLRDAGRVIRTYINTIR</sequence>
<reference evidence="2 3" key="1">
    <citation type="journal article" date="2016" name="Nat. Commun.">
        <title>Thousands of microbial genomes shed light on interconnected biogeochemical processes in an aquifer system.</title>
        <authorList>
            <person name="Anantharaman K."/>
            <person name="Brown C.T."/>
            <person name="Hug L.A."/>
            <person name="Sharon I."/>
            <person name="Castelle C.J."/>
            <person name="Probst A.J."/>
            <person name="Thomas B.C."/>
            <person name="Singh A."/>
            <person name="Wilkins M.J."/>
            <person name="Karaoz U."/>
            <person name="Brodie E.L."/>
            <person name="Williams K.H."/>
            <person name="Hubbard S.S."/>
            <person name="Banfield J.F."/>
        </authorList>
    </citation>
    <scope>NUCLEOTIDE SEQUENCE [LARGE SCALE GENOMIC DNA]</scope>
</reference>
<proteinExistence type="predicted"/>
<dbReference type="Proteomes" id="UP000177690">
    <property type="component" value="Unassembled WGS sequence"/>
</dbReference>
<keyword evidence="1" id="KW-1133">Transmembrane helix</keyword>
<keyword evidence="1" id="KW-0472">Membrane</keyword>
<gene>
    <name evidence="2" type="ORF">A3I24_01170</name>
</gene>
<evidence type="ECO:0000313" key="2">
    <source>
        <dbReference type="EMBL" id="OGY67269.1"/>
    </source>
</evidence>
<accession>A0A1G1ZS24</accession>
<comment type="caution">
    <text evidence="2">The sequence shown here is derived from an EMBL/GenBank/DDBJ whole genome shotgun (WGS) entry which is preliminary data.</text>
</comment>
<dbReference type="EMBL" id="MHJL01000027">
    <property type="protein sequence ID" value="OGY67269.1"/>
    <property type="molecule type" value="Genomic_DNA"/>
</dbReference>
<evidence type="ECO:0000313" key="3">
    <source>
        <dbReference type="Proteomes" id="UP000177690"/>
    </source>
</evidence>
<organism evidence="2 3">
    <name type="scientific">Candidatus Harrisonbacteria bacterium RIFCSPLOWO2_02_FULL_41_13b</name>
    <dbReference type="NCBI Taxonomy" id="1798409"/>
    <lineage>
        <taxon>Bacteria</taxon>
        <taxon>Candidatus Harrisoniibacteriota</taxon>
    </lineage>
</organism>
<dbReference type="STRING" id="1798409.A3I24_01170"/>
<evidence type="ECO:0008006" key="4">
    <source>
        <dbReference type="Google" id="ProtNLM"/>
    </source>
</evidence>
<name>A0A1G1ZS24_9BACT</name>
<evidence type="ECO:0000256" key="1">
    <source>
        <dbReference type="SAM" id="Phobius"/>
    </source>
</evidence>
<feature type="transmembrane region" description="Helical" evidence="1">
    <location>
        <begin position="67"/>
        <end position="94"/>
    </location>
</feature>
<protein>
    <recommendedName>
        <fullName evidence="4">ABC transmembrane type-1 domain-containing protein</fullName>
    </recommendedName>
</protein>